<comment type="caution">
    <text evidence="1">The sequence shown here is derived from an EMBL/GenBank/DDBJ whole genome shotgun (WGS) entry which is preliminary data.</text>
</comment>
<evidence type="ECO:0000313" key="2">
    <source>
        <dbReference type="Proteomes" id="UP000717585"/>
    </source>
</evidence>
<accession>A0A8J6DZR2</accession>
<evidence type="ECO:0000313" key="1">
    <source>
        <dbReference type="EMBL" id="KAG9390776.1"/>
    </source>
</evidence>
<dbReference type="InterPro" id="IPR012295">
    <property type="entry name" value="TBP_dom_sf"/>
</dbReference>
<name>A0A8J6DZR2_9EUKA</name>
<dbReference type="Gene3D" id="3.30.310.10">
    <property type="entry name" value="TATA-Binding Protein"/>
    <property type="match status" value="2"/>
</dbReference>
<gene>
    <name evidence="1" type="ORF">J8273_7029</name>
</gene>
<dbReference type="SUPFAM" id="SSF55945">
    <property type="entry name" value="TATA-box binding protein-like"/>
    <property type="match status" value="1"/>
</dbReference>
<dbReference type="EMBL" id="JAHDYR010000062">
    <property type="protein sequence ID" value="KAG9390776.1"/>
    <property type="molecule type" value="Genomic_DNA"/>
</dbReference>
<sequence>MIADVLAPWKKPRSVSVQGKFILVDQDGKRVADLDVKKLASSAHRSLQTHAGSVTIYLDYGKIKAFRSGACMVFGTKDCRSKQDVRTKVVKQFTRWLKLLGMKYRASGLAITQRTCQFNLGRPVDLDAIFEAMPQIVQYNKELDATRVVISLQDSGATVRVTNHGWALITAKGGGHGLQHVASNVKSLVSEYYI</sequence>
<dbReference type="AlphaFoldDB" id="A0A8J6DZR2"/>
<organism evidence="1 2">
    <name type="scientific">Carpediemonas membranifera</name>
    <dbReference type="NCBI Taxonomy" id="201153"/>
    <lineage>
        <taxon>Eukaryota</taxon>
        <taxon>Metamonada</taxon>
        <taxon>Carpediemonas-like organisms</taxon>
        <taxon>Carpediemonas</taxon>
    </lineage>
</organism>
<proteinExistence type="predicted"/>
<reference evidence="1" key="1">
    <citation type="submission" date="2021-05" db="EMBL/GenBank/DDBJ databases">
        <title>A free-living protist that lacks canonical eukaryotic 1 DNA replication and segregation systems.</title>
        <authorList>
            <person name="Salas-Leiva D.E."/>
            <person name="Tromer E.C."/>
            <person name="Curtis B.A."/>
            <person name="Jerlstrom-Hultqvist J."/>
            <person name="Kolisko M."/>
            <person name="Yi Z."/>
            <person name="Salas-Leiva J.S."/>
            <person name="Gallot-Lavallee L."/>
            <person name="Kops G.J.P.L."/>
            <person name="Archibald J.M."/>
            <person name="Simpson A.G.B."/>
            <person name="Roger A.J."/>
        </authorList>
    </citation>
    <scope>NUCLEOTIDE SEQUENCE</scope>
    <source>
        <strain evidence="1">BICM</strain>
    </source>
</reference>
<dbReference type="Proteomes" id="UP000717585">
    <property type="component" value="Unassembled WGS sequence"/>
</dbReference>
<protein>
    <submittedName>
        <fullName evidence="1">Uncharacterized protein</fullName>
    </submittedName>
</protein>
<keyword evidence="2" id="KW-1185">Reference proteome</keyword>